<protein>
    <submittedName>
        <fullName evidence="7">5'-nucleotidase</fullName>
    </submittedName>
</protein>
<dbReference type="PRINTS" id="PR01607">
    <property type="entry name" value="APYRASEFAMLY"/>
</dbReference>
<keyword evidence="2" id="KW-0732">Signal</keyword>
<dbReference type="PROSITE" id="PS00786">
    <property type="entry name" value="5_NUCLEOTIDASE_2"/>
    <property type="match status" value="1"/>
</dbReference>
<dbReference type="AlphaFoldDB" id="A0A1I2F6S6"/>
<keyword evidence="3" id="KW-0547">Nucleotide-binding</keyword>
<dbReference type="InterPro" id="IPR029052">
    <property type="entry name" value="Metallo-depent_PP-like"/>
</dbReference>
<dbReference type="InterPro" id="IPR008334">
    <property type="entry name" value="5'-Nucleotdase_C"/>
</dbReference>
<keyword evidence="3" id="KW-0378">Hydrolase</keyword>
<dbReference type="PANTHER" id="PTHR11575:SF24">
    <property type="entry name" value="5'-NUCLEOTIDASE"/>
    <property type="match status" value="1"/>
</dbReference>
<reference evidence="8" key="1">
    <citation type="submission" date="2016-10" db="EMBL/GenBank/DDBJ databases">
        <authorList>
            <person name="Varghese N."/>
            <person name="Submissions S."/>
        </authorList>
    </citation>
    <scope>NUCLEOTIDE SEQUENCE [LARGE SCALE GENOMIC DNA]</scope>
    <source>
        <strain evidence="8">ATCC 25963</strain>
    </source>
</reference>
<dbReference type="EMBL" id="FOMX01000025">
    <property type="protein sequence ID" value="SFF00713.1"/>
    <property type="molecule type" value="Genomic_DNA"/>
</dbReference>
<dbReference type="InterPro" id="IPR006146">
    <property type="entry name" value="5'-Nucleotdase_CS"/>
</dbReference>
<feature type="region of interest" description="Disordered" evidence="4">
    <location>
        <begin position="384"/>
        <end position="411"/>
    </location>
</feature>
<dbReference type="GO" id="GO:0046872">
    <property type="term" value="F:metal ion binding"/>
    <property type="evidence" value="ECO:0007669"/>
    <property type="project" value="InterPro"/>
</dbReference>
<dbReference type="InterPro" id="IPR004843">
    <property type="entry name" value="Calcineurin-like_PHP"/>
</dbReference>
<feature type="domain" description="5'-Nucleotidase C-terminal" evidence="6">
    <location>
        <begin position="443"/>
        <end position="574"/>
    </location>
</feature>
<evidence type="ECO:0000259" key="5">
    <source>
        <dbReference type="Pfam" id="PF00149"/>
    </source>
</evidence>
<dbReference type="Gene3D" id="3.90.780.10">
    <property type="entry name" value="5'-Nucleotidase, C-terminal domain"/>
    <property type="match status" value="1"/>
</dbReference>
<dbReference type="SUPFAM" id="SSF55816">
    <property type="entry name" value="5'-nucleotidase (syn. UDP-sugar hydrolase), C-terminal domain"/>
    <property type="match status" value="1"/>
</dbReference>
<dbReference type="STRING" id="54.SAMN02745121_06469"/>
<gene>
    <name evidence="7" type="ORF">SAMN02745121_06469</name>
</gene>
<feature type="compositionally biased region" description="Low complexity" evidence="4">
    <location>
        <begin position="44"/>
        <end position="53"/>
    </location>
</feature>
<feature type="region of interest" description="Disordered" evidence="4">
    <location>
        <begin position="27"/>
        <end position="63"/>
    </location>
</feature>
<dbReference type="Pfam" id="PF00149">
    <property type="entry name" value="Metallophos"/>
    <property type="match status" value="1"/>
</dbReference>
<evidence type="ECO:0000259" key="6">
    <source>
        <dbReference type="Pfam" id="PF02872"/>
    </source>
</evidence>
<evidence type="ECO:0000256" key="1">
    <source>
        <dbReference type="ARBA" id="ARBA00006654"/>
    </source>
</evidence>
<dbReference type="PANTHER" id="PTHR11575">
    <property type="entry name" value="5'-NUCLEOTIDASE-RELATED"/>
    <property type="match status" value="1"/>
</dbReference>
<dbReference type="GO" id="GO:0030288">
    <property type="term" value="C:outer membrane-bounded periplasmic space"/>
    <property type="evidence" value="ECO:0007669"/>
    <property type="project" value="TreeGrafter"/>
</dbReference>
<evidence type="ECO:0000313" key="8">
    <source>
        <dbReference type="Proteomes" id="UP000199400"/>
    </source>
</evidence>
<evidence type="ECO:0000313" key="7">
    <source>
        <dbReference type="EMBL" id="SFF00713.1"/>
    </source>
</evidence>
<accession>A0A1I2F6S6</accession>
<dbReference type="Proteomes" id="UP000199400">
    <property type="component" value="Unassembled WGS sequence"/>
</dbReference>
<dbReference type="GO" id="GO:0009166">
    <property type="term" value="P:nucleotide catabolic process"/>
    <property type="evidence" value="ECO:0007669"/>
    <property type="project" value="InterPro"/>
</dbReference>
<evidence type="ECO:0000256" key="4">
    <source>
        <dbReference type="SAM" id="MobiDB-lite"/>
    </source>
</evidence>
<dbReference type="Pfam" id="PF02872">
    <property type="entry name" value="5_nucleotid_C"/>
    <property type="match status" value="1"/>
</dbReference>
<comment type="similarity">
    <text evidence="1 3">Belongs to the 5'-nucleotidase family.</text>
</comment>
<dbReference type="GO" id="GO:0000166">
    <property type="term" value="F:nucleotide binding"/>
    <property type="evidence" value="ECO:0007669"/>
    <property type="project" value="UniProtKB-KW"/>
</dbReference>
<dbReference type="SUPFAM" id="SSF56300">
    <property type="entry name" value="Metallo-dependent phosphatases"/>
    <property type="match status" value="1"/>
</dbReference>
<organism evidence="7 8">
    <name type="scientific">Nannocystis exedens</name>
    <dbReference type="NCBI Taxonomy" id="54"/>
    <lineage>
        <taxon>Bacteria</taxon>
        <taxon>Pseudomonadati</taxon>
        <taxon>Myxococcota</taxon>
        <taxon>Polyangia</taxon>
        <taxon>Nannocystales</taxon>
        <taxon>Nannocystaceae</taxon>
        <taxon>Nannocystis</taxon>
    </lineage>
</organism>
<feature type="domain" description="Calcineurin-like phosphoesterase" evidence="5">
    <location>
        <begin position="99"/>
        <end position="338"/>
    </location>
</feature>
<dbReference type="InterPro" id="IPR006179">
    <property type="entry name" value="5_nucleotidase/apyrase"/>
</dbReference>
<evidence type="ECO:0000256" key="3">
    <source>
        <dbReference type="RuleBase" id="RU362119"/>
    </source>
</evidence>
<name>A0A1I2F6S6_9BACT</name>
<dbReference type="Gene3D" id="3.60.21.10">
    <property type="match status" value="1"/>
</dbReference>
<proteinExistence type="inferred from homology"/>
<dbReference type="GO" id="GO:0016788">
    <property type="term" value="F:hydrolase activity, acting on ester bonds"/>
    <property type="evidence" value="ECO:0007669"/>
    <property type="project" value="InterPro"/>
</dbReference>
<keyword evidence="8" id="KW-1185">Reference proteome</keyword>
<evidence type="ECO:0000256" key="2">
    <source>
        <dbReference type="ARBA" id="ARBA00022729"/>
    </source>
</evidence>
<dbReference type="InterPro" id="IPR036907">
    <property type="entry name" value="5'-Nucleotdase_C_sf"/>
</dbReference>
<sequence length="633" mass="65484">MQLISPVAIARPAGARRRPARAILTAVPTRPRPPSPRPRGLRVAEAPASARGPARAREPDLAPSRARRACAALTLLLLFAGACRPRADEPPAEDRVTLTIVGTSDLHGHLRALPLLAAHLSALRRERAEDGGGVVLVDAGDMFQGTLESNLVEGASVVDAYAALGYDAVAVGNHEFDFGPVGPRATAKVPFGEGEADPRGALVARIRQAPFPFLTANLRRKGGEPPGFGAPSTLIERAGVKVGIVGVTTEGTPHTTIAANIVDLEVAPLAASIAAEAAALRARGAAVVVVAAHAGGRCTGFADPDDLASCEPDHEIMAVARALPPGAVDVIVAGHTHQAMAHRVAGVAVVQSYALGAAYGRVDLVVDRTSGHVLSNMVHAPRRLCSRPDADPDDPLPACDPRDGEGRPLAPDPAVAAVIAPALAAADVVRERPLGPAVAAPFVARRRGENPLGNLLVDLMLRARPDADAAIINGGGVRADLPAGPLRYGALYEAFPFDNRFARVKLRAGDFAAMIAGSLGGGAFFSLGGLQAVAACDGPDLRVTLQRAGVPLDASQEIVVLASDFLATGGDRAFAGLQERGLATVTLEDDPPLREALALELEKLGPVSLAPLAYYDPERPRIRAPAEPPVRCP</sequence>